<dbReference type="AlphaFoldDB" id="A0A0F9GLP6"/>
<sequence>MIPRYTEELGTVVPDADGKYVTYEDHDKSEAKAENAAAKRAYLKFLPIVDDLRRKLGKAATVLHNALQGYVTDHVMRSVIETTLAEIAELAEARHIIPLDDDTECDIRLEERRRIVEKVDVWAGPGAWLFCLKRNLLAAIEETTP</sequence>
<evidence type="ECO:0000313" key="1">
    <source>
        <dbReference type="EMBL" id="KKL99733.1"/>
    </source>
</evidence>
<reference evidence="1" key="1">
    <citation type="journal article" date="2015" name="Nature">
        <title>Complex archaea that bridge the gap between prokaryotes and eukaryotes.</title>
        <authorList>
            <person name="Spang A."/>
            <person name="Saw J.H."/>
            <person name="Jorgensen S.L."/>
            <person name="Zaremba-Niedzwiedzka K."/>
            <person name="Martijn J."/>
            <person name="Lind A.E."/>
            <person name="van Eijk R."/>
            <person name="Schleper C."/>
            <person name="Guy L."/>
            <person name="Ettema T.J."/>
        </authorList>
    </citation>
    <scope>NUCLEOTIDE SEQUENCE</scope>
</reference>
<comment type="caution">
    <text evidence="1">The sequence shown here is derived from an EMBL/GenBank/DDBJ whole genome shotgun (WGS) entry which is preliminary data.</text>
</comment>
<name>A0A0F9GLP6_9ZZZZ</name>
<accession>A0A0F9GLP6</accession>
<gene>
    <name evidence="1" type="ORF">LCGC14_1811460</name>
</gene>
<organism evidence="1">
    <name type="scientific">marine sediment metagenome</name>
    <dbReference type="NCBI Taxonomy" id="412755"/>
    <lineage>
        <taxon>unclassified sequences</taxon>
        <taxon>metagenomes</taxon>
        <taxon>ecological metagenomes</taxon>
    </lineage>
</organism>
<protein>
    <submittedName>
        <fullName evidence="1">Uncharacterized protein</fullName>
    </submittedName>
</protein>
<dbReference type="EMBL" id="LAZR01017603">
    <property type="protein sequence ID" value="KKL99733.1"/>
    <property type="molecule type" value="Genomic_DNA"/>
</dbReference>
<proteinExistence type="predicted"/>